<reference evidence="3" key="1">
    <citation type="journal article" date="2015" name="Genome Announc.">
        <title>Draft whole-genome sequence of the biocontrol agent Trichoderma harzianum T6776.</title>
        <authorList>
            <person name="Baroncelli R."/>
            <person name="Piaggeschi G."/>
            <person name="Fiorini L."/>
            <person name="Bertolini E."/>
            <person name="Zapparata A."/>
            <person name="Pe M.E."/>
            <person name="Sarrocco S."/>
            <person name="Vannacci G."/>
        </authorList>
    </citation>
    <scope>NUCLEOTIDE SEQUENCE [LARGE SCALE GENOMIC DNA]</scope>
    <source>
        <strain evidence="3">T6776</strain>
    </source>
</reference>
<gene>
    <name evidence="2" type="ORF">THAR02_04053</name>
</gene>
<dbReference type="OMA" id="WIWERGV"/>
<keyword evidence="1" id="KW-0812">Transmembrane</keyword>
<proteinExistence type="predicted"/>
<keyword evidence="1" id="KW-0472">Membrane</keyword>
<protein>
    <submittedName>
        <fullName evidence="2">Uncharacterized protein</fullName>
    </submittedName>
</protein>
<evidence type="ECO:0000313" key="3">
    <source>
        <dbReference type="Proteomes" id="UP000034112"/>
    </source>
</evidence>
<dbReference type="Pfam" id="PF12716">
    <property type="entry name" value="Apq12"/>
    <property type="match status" value="1"/>
</dbReference>
<evidence type="ECO:0000256" key="1">
    <source>
        <dbReference type="SAM" id="Phobius"/>
    </source>
</evidence>
<dbReference type="EMBL" id="JOKZ01000096">
    <property type="protein sequence ID" value="KKP03841.1"/>
    <property type="molecule type" value="Genomic_DNA"/>
</dbReference>
<feature type="transmembrane region" description="Helical" evidence="1">
    <location>
        <begin position="71"/>
        <end position="92"/>
    </location>
</feature>
<dbReference type="Proteomes" id="UP000034112">
    <property type="component" value="Unassembled WGS sequence"/>
</dbReference>
<evidence type="ECO:0000313" key="2">
    <source>
        <dbReference type="EMBL" id="KKP03841.1"/>
    </source>
</evidence>
<keyword evidence="1" id="KW-1133">Transmembrane helix</keyword>
<dbReference type="OrthoDB" id="3559694at2759"/>
<dbReference type="InterPro" id="IPR024316">
    <property type="entry name" value="APQ12"/>
</dbReference>
<organism evidence="2 3">
    <name type="scientific">Trichoderma harzianum</name>
    <name type="common">Hypocrea lixii</name>
    <dbReference type="NCBI Taxonomy" id="5544"/>
    <lineage>
        <taxon>Eukaryota</taxon>
        <taxon>Fungi</taxon>
        <taxon>Dikarya</taxon>
        <taxon>Ascomycota</taxon>
        <taxon>Pezizomycotina</taxon>
        <taxon>Sordariomycetes</taxon>
        <taxon>Hypocreomycetidae</taxon>
        <taxon>Hypocreales</taxon>
        <taxon>Hypocreaceae</taxon>
        <taxon>Trichoderma</taxon>
    </lineage>
</organism>
<sequence length="182" mass="20244">MDETIVKQLLASFLPPNVVALIDTHILDPRSPLQIFKRQALTQARNGASAVIPLVQPVADRGMAVLAEHQGALDLLLPLATIVATLVVLNWIRRLVLWWTRLAMRAVLWAAVVALAAWVWNRGVLVSARDAAVVGAKIMGYMAVLKNVWLDEYKRYEGQQASGRWDEYSARRSGGGMYDQTR</sequence>
<accession>A0A0F9XFG7</accession>
<feature type="transmembrane region" description="Helical" evidence="1">
    <location>
        <begin position="98"/>
        <end position="120"/>
    </location>
</feature>
<name>A0A0F9XFG7_TRIHA</name>
<comment type="caution">
    <text evidence="2">The sequence shown here is derived from an EMBL/GenBank/DDBJ whole genome shotgun (WGS) entry which is preliminary data.</text>
</comment>
<dbReference type="AlphaFoldDB" id="A0A0F9XFG7"/>